<reference evidence="7" key="1">
    <citation type="submission" date="2016-10" db="EMBL/GenBank/DDBJ databases">
        <authorList>
            <person name="Varghese N."/>
            <person name="Submissions S."/>
        </authorList>
    </citation>
    <scope>NUCLEOTIDE SEQUENCE [LARGE SCALE GENOMIC DNA]</scope>
    <source>
        <strain evidence="7">DSM 15719</strain>
    </source>
</reference>
<dbReference type="RefSeq" id="WP_074723287.1">
    <property type="nucleotide sequence ID" value="NZ_CBCRVS010000016.1"/>
</dbReference>
<evidence type="ECO:0000256" key="1">
    <source>
        <dbReference type="ARBA" id="ARBA00001933"/>
    </source>
</evidence>
<dbReference type="GO" id="GO:0030170">
    <property type="term" value="F:pyridoxal phosphate binding"/>
    <property type="evidence" value="ECO:0007669"/>
    <property type="project" value="InterPro"/>
</dbReference>
<gene>
    <name evidence="6" type="ORF">SAMN05444355_10673</name>
</gene>
<accession>A0A1H9KR75</accession>
<evidence type="ECO:0000313" key="7">
    <source>
        <dbReference type="Proteomes" id="UP000183658"/>
    </source>
</evidence>
<keyword evidence="7" id="KW-1185">Reference proteome</keyword>
<evidence type="ECO:0000256" key="3">
    <source>
        <dbReference type="ARBA" id="ARBA00022679"/>
    </source>
</evidence>
<dbReference type="EMBL" id="FOFZ01000006">
    <property type="protein sequence ID" value="SER01671.1"/>
    <property type="molecule type" value="Genomic_DNA"/>
</dbReference>
<keyword evidence="2 6" id="KW-0032">Aminotransferase</keyword>
<keyword evidence="4" id="KW-0663">Pyridoxal phosphate</keyword>
<dbReference type="InterPro" id="IPR015421">
    <property type="entry name" value="PyrdxlP-dep_Trfase_major"/>
</dbReference>
<proteinExistence type="predicted"/>
<dbReference type="InterPro" id="IPR004839">
    <property type="entry name" value="Aminotransferase_I/II_large"/>
</dbReference>
<dbReference type="InterPro" id="IPR015424">
    <property type="entry name" value="PyrdxlP-dep_Trfase"/>
</dbReference>
<name>A0A1H9KR75_FLAFI</name>
<comment type="cofactor">
    <cofactor evidence="1">
        <name>pyridoxal 5'-phosphate</name>
        <dbReference type="ChEBI" id="CHEBI:597326"/>
    </cofactor>
</comment>
<organism evidence="6 7">
    <name type="scientific">Flavobacterium frigoris</name>
    <dbReference type="NCBI Taxonomy" id="229204"/>
    <lineage>
        <taxon>Bacteria</taxon>
        <taxon>Pseudomonadati</taxon>
        <taxon>Bacteroidota</taxon>
        <taxon>Flavobacteriia</taxon>
        <taxon>Flavobacteriales</taxon>
        <taxon>Flavobacteriaceae</taxon>
        <taxon>Flavobacterium</taxon>
    </lineage>
</organism>
<dbReference type="Gene3D" id="3.40.640.10">
    <property type="entry name" value="Type I PLP-dependent aspartate aminotransferase-like (Major domain)"/>
    <property type="match status" value="1"/>
</dbReference>
<feature type="domain" description="Aminotransferase class I/classII large" evidence="5">
    <location>
        <begin position="46"/>
        <end position="369"/>
    </location>
</feature>
<dbReference type="GO" id="GO:0008483">
    <property type="term" value="F:transaminase activity"/>
    <property type="evidence" value="ECO:0007669"/>
    <property type="project" value="UniProtKB-KW"/>
</dbReference>
<evidence type="ECO:0000256" key="2">
    <source>
        <dbReference type="ARBA" id="ARBA00022576"/>
    </source>
</evidence>
<dbReference type="AlphaFoldDB" id="A0A1H9KR75"/>
<dbReference type="OrthoDB" id="9813612at2"/>
<evidence type="ECO:0000313" key="6">
    <source>
        <dbReference type="EMBL" id="SER01671.1"/>
    </source>
</evidence>
<dbReference type="CDD" id="cd00609">
    <property type="entry name" value="AAT_like"/>
    <property type="match status" value="1"/>
</dbReference>
<sequence>MENRRRLWLKQIGLGIAGIGLANVKSYASPVMSEDFFDNLENHNNLIFLRSNENPYGPSPLARKAFVDNANISNRYNWDVATQLISDLAKRDSVKEENILLGAGSTEILDLVAKFVSLDKGNYVIADPSYDYWTVTLDNFGLTKNKVLLTTDKKINLQAMLEVVNQDTKLVYICNPNNPTGTICEREALVEFVTKISQNTIVLIDEAYLDFTKQQSLSNIVNDHNNIIITKTFSKMYGLAGARIGYAIANKTIIDNLDNLQSNTNNSVSVLSKLAAIASLKDDKFVSNCYLLNENVRQYTINELKKLNCECISSNTNFIYFSLAKYNKDYFKQLENNNIQGGRIYEEQGKWTRITVGKMSEMKKFIKAIQ</sequence>
<dbReference type="PANTHER" id="PTHR42885">
    <property type="entry name" value="HISTIDINOL-PHOSPHATE AMINOTRANSFERASE-RELATED"/>
    <property type="match status" value="1"/>
</dbReference>
<keyword evidence="3 6" id="KW-0808">Transferase</keyword>
<dbReference type="Proteomes" id="UP000183658">
    <property type="component" value="Unassembled WGS sequence"/>
</dbReference>
<dbReference type="Gene3D" id="3.90.1150.10">
    <property type="entry name" value="Aspartate Aminotransferase, domain 1"/>
    <property type="match status" value="1"/>
</dbReference>
<dbReference type="SUPFAM" id="SSF53383">
    <property type="entry name" value="PLP-dependent transferases"/>
    <property type="match status" value="1"/>
</dbReference>
<evidence type="ECO:0000259" key="5">
    <source>
        <dbReference type="Pfam" id="PF00155"/>
    </source>
</evidence>
<dbReference type="InterPro" id="IPR015422">
    <property type="entry name" value="PyrdxlP-dep_Trfase_small"/>
</dbReference>
<dbReference type="Pfam" id="PF00155">
    <property type="entry name" value="Aminotran_1_2"/>
    <property type="match status" value="1"/>
</dbReference>
<dbReference type="PANTHER" id="PTHR42885:SF2">
    <property type="entry name" value="HISTIDINOL-PHOSPHATE AMINOTRANSFERASE"/>
    <property type="match status" value="1"/>
</dbReference>
<protein>
    <submittedName>
        <fullName evidence="6">Histidinol-phosphate aminotransferase</fullName>
    </submittedName>
</protein>
<evidence type="ECO:0000256" key="4">
    <source>
        <dbReference type="ARBA" id="ARBA00022898"/>
    </source>
</evidence>